<sequence>MAEKIIKGVLQFILILAVQVLILNNVNLFGFAQPMLYIWFILFMPYNSPKWLLLTVSFLLGFCVDVFSAQVGFHTAVSVFTAFIRPVFTRAFAPNQDTNSGNNPSAADMGLVKFLVYVSIMTLIHVFLLIVAETFRVDELADMFIRIGLSSVVTIVLILVCDAVFFRVKRV</sequence>
<name>A0A9D1RET9_9BACT</name>
<keyword evidence="1" id="KW-0472">Membrane</keyword>
<dbReference type="EMBL" id="DXGG01000057">
    <property type="protein sequence ID" value="HIW86946.1"/>
    <property type="molecule type" value="Genomic_DNA"/>
</dbReference>
<evidence type="ECO:0008006" key="4">
    <source>
        <dbReference type="Google" id="ProtNLM"/>
    </source>
</evidence>
<protein>
    <recommendedName>
        <fullName evidence="4">Rod shape-determining protein MreD</fullName>
    </recommendedName>
</protein>
<reference evidence="2" key="2">
    <citation type="submission" date="2021-04" db="EMBL/GenBank/DDBJ databases">
        <authorList>
            <person name="Gilroy R."/>
        </authorList>
    </citation>
    <scope>NUCLEOTIDE SEQUENCE</scope>
    <source>
        <strain evidence="2">Gambia16-930</strain>
    </source>
</reference>
<proteinExistence type="predicted"/>
<evidence type="ECO:0000313" key="2">
    <source>
        <dbReference type="EMBL" id="HIW86946.1"/>
    </source>
</evidence>
<comment type="caution">
    <text evidence="2">The sequence shown here is derived from an EMBL/GenBank/DDBJ whole genome shotgun (WGS) entry which is preliminary data.</text>
</comment>
<evidence type="ECO:0000313" key="3">
    <source>
        <dbReference type="Proteomes" id="UP000824267"/>
    </source>
</evidence>
<accession>A0A9D1RET9</accession>
<reference evidence="2" key="1">
    <citation type="journal article" date="2021" name="PeerJ">
        <title>Extensive microbial diversity within the chicken gut microbiome revealed by metagenomics and culture.</title>
        <authorList>
            <person name="Gilroy R."/>
            <person name="Ravi A."/>
            <person name="Getino M."/>
            <person name="Pursley I."/>
            <person name="Horton D.L."/>
            <person name="Alikhan N.F."/>
            <person name="Baker D."/>
            <person name="Gharbi K."/>
            <person name="Hall N."/>
            <person name="Watson M."/>
            <person name="Adriaenssens E.M."/>
            <person name="Foster-Nyarko E."/>
            <person name="Jarju S."/>
            <person name="Secka A."/>
            <person name="Antonio M."/>
            <person name="Oren A."/>
            <person name="Chaudhuri R.R."/>
            <person name="La Ragione R."/>
            <person name="Hildebrand F."/>
            <person name="Pallen M.J."/>
        </authorList>
    </citation>
    <scope>NUCLEOTIDE SEQUENCE</scope>
    <source>
        <strain evidence="2">Gambia16-930</strain>
    </source>
</reference>
<keyword evidence="1" id="KW-0812">Transmembrane</keyword>
<organism evidence="2 3">
    <name type="scientific">Candidatus Onthomorpha intestinigallinarum</name>
    <dbReference type="NCBI Taxonomy" id="2840880"/>
    <lineage>
        <taxon>Bacteria</taxon>
        <taxon>Pseudomonadati</taxon>
        <taxon>Bacteroidota</taxon>
        <taxon>Bacteroidia</taxon>
        <taxon>Bacteroidales</taxon>
        <taxon>Candidatus Onthomorpha</taxon>
    </lineage>
</organism>
<evidence type="ECO:0000256" key="1">
    <source>
        <dbReference type="SAM" id="Phobius"/>
    </source>
</evidence>
<gene>
    <name evidence="2" type="ORF">IAC47_01540</name>
</gene>
<dbReference type="Proteomes" id="UP000824267">
    <property type="component" value="Unassembled WGS sequence"/>
</dbReference>
<dbReference type="AlphaFoldDB" id="A0A9D1RET9"/>
<feature type="transmembrane region" description="Helical" evidence="1">
    <location>
        <begin position="144"/>
        <end position="166"/>
    </location>
</feature>
<feature type="transmembrane region" description="Helical" evidence="1">
    <location>
        <begin position="114"/>
        <end position="132"/>
    </location>
</feature>
<keyword evidence="1" id="KW-1133">Transmembrane helix</keyword>
<feature type="transmembrane region" description="Helical" evidence="1">
    <location>
        <begin position="51"/>
        <end position="84"/>
    </location>
</feature>